<feature type="domain" description="MrpR N-terminal core-binding" evidence="2">
    <location>
        <begin position="8"/>
        <end position="82"/>
    </location>
</feature>
<dbReference type="AlphaFoldDB" id="I3WC03"/>
<evidence type="ECO:0000259" key="3">
    <source>
        <dbReference type="Pfam" id="PF22823"/>
    </source>
</evidence>
<organism evidence="4 5">
    <name type="scientific">Thermoanaerobacterium saccharolyticum (strain DSM 8691 / JW/SL-YS485)</name>
    <dbReference type="NCBI Taxonomy" id="1094508"/>
    <lineage>
        <taxon>Bacteria</taxon>
        <taxon>Bacillati</taxon>
        <taxon>Bacillota</taxon>
        <taxon>Clostridia</taxon>
        <taxon>Thermoanaerobacterales</taxon>
        <taxon>Thermoanaerobacteraceae</taxon>
        <taxon>Thermoanaerobacterium</taxon>
    </lineage>
</organism>
<evidence type="ECO:0008006" key="6">
    <source>
        <dbReference type="Google" id="ProtNLM"/>
    </source>
</evidence>
<dbReference type="Pfam" id="PF22823">
    <property type="entry name" value="MrpR_C_cat"/>
    <property type="match status" value="1"/>
</dbReference>
<accession>I3WC03</accession>
<dbReference type="GO" id="GO:0015074">
    <property type="term" value="P:DNA integration"/>
    <property type="evidence" value="ECO:0007669"/>
    <property type="project" value="InterPro"/>
</dbReference>
<evidence type="ECO:0000259" key="2">
    <source>
        <dbReference type="Pfam" id="PF22822"/>
    </source>
</evidence>
<feature type="domain" description="MrpR C-terminal catalytic" evidence="3">
    <location>
        <begin position="121"/>
        <end position="273"/>
    </location>
</feature>
<geneLocation type="plasmid" evidence="4 5">
    <name>pMU3262</name>
</geneLocation>
<evidence type="ECO:0000313" key="5">
    <source>
        <dbReference type="Proteomes" id="UP000006178"/>
    </source>
</evidence>
<dbReference type="InterPro" id="IPR055009">
    <property type="entry name" value="MrpR_N_CB"/>
</dbReference>
<dbReference type="Gene3D" id="1.10.443.10">
    <property type="entry name" value="Intergrase catalytic core"/>
    <property type="match status" value="1"/>
</dbReference>
<keyword evidence="4" id="KW-0614">Plasmid</keyword>
<gene>
    <name evidence="4" type="ordered locus">Tsac_2807</name>
</gene>
<name>I3WC03_THESW</name>
<evidence type="ECO:0000313" key="4">
    <source>
        <dbReference type="EMBL" id="AFK94354.1"/>
    </source>
</evidence>
<dbReference type="SUPFAM" id="SSF56349">
    <property type="entry name" value="DNA breaking-rejoining enzymes"/>
    <property type="match status" value="1"/>
</dbReference>
<keyword evidence="5" id="KW-1185">Reference proteome</keyword>
<dbReference type="Proteomes" id="UP000006178">
    <property type="component" value="Plasmid pMU3262"/>
</dbReference>
<keyword evidence="1" id="KW-0233">DNA recombination</keyword>
<reference evidence="4 5" key="1">
    <citation type="journal article" date="2014" name="Appl. Environ. Microbiol.">
        <title>Profile of Secreted Hydrolases, Associated Proteins, and SlpA in Thermoanaerobacterium saccharolyticum during the Degradation of Hemicellulose.</title>
        <authorList>
            <person name="Currie D.H."/>
            <person name="Guss A.M."/>
            <person name="Herring C.D."/>
            <person name="Giannone R.J."/>
            <person name="Johnson C.M."/>
            <person name="Lankford P.K."/>
            <person name="Brown S.D."/>
            <person name="Hettich R.L."/>
            <person name="Lynd L.R."/>
        </authorList>
    </citation>
    <scope>NUCLEOTIDE SEQUENCE [LARGE SCALE GENOMIC DNA]</scope>
    <source>
        <strain evidence="5">DSM 8691 / JW/SL-YS485</strain>
    </source>
</reference>
<sequence>MIKEISSKELKQKFIDQYSEDEKMAFDIVFKKLEAFEEQLNKDLCNLDINEIDNLLHNINANSIESIAGILSVLTTYTDFCITEGYTSSKINNYKQFSDRKMLGKYINQPVNENKYLKDKKELQLLKNICGNAQDEVLLALLWEGIMGTHKFDEIRNLRIEDVDFNNNEIHISGKHKRIIEVEIETIESIKDAIEEKYYIKNNLEQKELLNTPYIVRPIKDKKANKKISSITIKNRISNISNLYENPYITPINIYKSGMIYYIKKIMQNKGLEKFNEVPSYMLRPILERYGIRYTSQNITKMRRQLKNYIDIK</sequence>
<dbReference type="Pfam" id="PF22822">
    <property type="entry name" value="MrpR_N_CB"/>
    <property type="match status" value="1"/>
</dbReference>
<dbReference type="GO" id="GO:0006310">
    <property type="term" value="P:DNA recombination"/>
    <property type="evidence" value="ECO:0007669"/>
    <property type="project" value="UniProtKB-KW"/>
</dbReference>
<dbReference type="BioCyc" id="TSAC1094508:GLMA-2853-MONOMER"/>
<proteinExistence type="predicted"/>
<dbReference type="InterPro" id="IPR013762">
    <property type="entry name" value="Integrase-like_cat_sf"/>
</dbReference>
<dbReference type="EMBL" id="CP003185">
    <property type="protein sequence ID" value="AFK94354.1"/>
    <property type="molecule type" value="Genomic_DNA"/>
</dbReference>
<dbReference type="PATRIC" id="fig|1094508.3.peg.2834"/>
<dbReference type="KEGG" id="tsh:Tsac_2807"/>
<dbReference type="GO" id="GO:0003677">
    <property type="term" value="F:DNA binding"/>
    <property type="evidence" value="ECO:0007669"/>
    <property type="project" value="InterPro"/>
</dbReference>
<dbReference type="RefSeq" id="WP_014759625.1">
    <property type="nucleotide sequence ID" value="NC_017998.1"/>
</dbReference>
<dbReference type="InterPro" id="IPR055008">
    <property type="entry name" value="MrpR_C_cat"/>
</dbReference>
<protein>
    <recommendedName>
        <fullName evidence="6">Integrase family protein</fullName>
    </recommendedName>
</protein>
<evidence type="ECO:0000256" key="1">
    <source>
        <dbReference type="ARBA" id="ARBA00023172"/>
    </source>
</evidence>
<dbReference type="InterPro" id="IPR011010">
    <property type="entry name" value="DNA_brk_join_enz"/>
</dbReference>